<sequence length="199" mass="21759">MGDVSLHRPVKAEPATGGILAQGNETADLVSPGWTDERHTLYISSMESSFMDQLYKRGRNANQNDSSASGFKVLRGGVWENLKFERTNVVAPAPVTAKCRLPENPWIRRFRPRDCSSDTRGDGADTSVGDHESGIRTIRGKDPVSHGRELGACKAQNLPDENTEVSDQNFADDEAEVDAGSSKLCKKRRVSSTSTYCAQ</sequence>
<evidence type="ECO:0000313" key="2">
    <source>
        <dbReference type="Proteomes" id="UP001732700"/>
    </source>
</evidence>
<reference evidence="1" key="1">
    <citation type="submission" date="2021-05" db="EMBL/GenBank/DDBJ databases">
        <authorList>
            <person name="Scholz U."/>
            <person name="Mascher M."/>
            <person name="Fiebig A."/>
        </authorList>
    </citation>
    <scope>NUCLEOTIDE SEQUENCE [LARGE SCALE GENOMIC DNA]</scope>
</reference>
<evidence type="ECO:0000313" key="1">
    <source>
        <dbReference type="EnsemblPlants" id="AVESA.00010b.r2.4CG1278990.1.CDS"/>
    </source>
</evidence>
<keyword evidence="2" id="KW-1185">Reference proteome</keyword>
<organism evidence="1 2">
    <name type="scientific">Avena sativa</name>
    <name type="common">Oat</name>
    <dbReference type="NCBI Taxonomy" id="4498"/>
    <lineage>
        <taxon>Eukaryota</taxon>
        <taxon>Viridiplantae</taxon>
        <taxon>Streptophyta</taxon>
        <taxon>Embryophyta</taxon>
        <taxon>Tracheophyta</taxon>
        <taxon>Spermatophyta</taxon>
        <taxon>Magnoliopsida</taxon>
        <taxon>Liliopsida</taxon>
        <taxon>Poales</taxon>
        <taxon>Poaceae</taxon>
        <taxon>BOP clade</taxon>
        <taxon>Pooideae</taxon>
        <taxon>Poodae</taxon>
        <taxon>Poeae</taxon>
        <taxon>Poeae Chloroplast Group 1 (Aveneae type)</taxon>
        <taxon>Aveninae</taxon>
        <taxon>Avena</taxon>
    </lineage>
</organism>
<accession>A0ACD5WUV8</accession>
<proteinExistence type="predicted"/>
<dbReference type="EnsemblPlants" id="AVESA.00010b.r2.4CG1278990.1">
    <property type="protein sequence ID" value="AVESA.00010b.r2.4CG1278990.1.CDS"/>
    <property type="gene ID" value="AVESA.00010b.r2.4CG1278990"/>
</dbReference>
<dbReference type="Proteomes" id="UP001732700">
    <property type="component" value="Chromosome 4C"/>
</dbReference>
<name>A0ACD5WUV8_AVESA</name>
<protein>
    <submittedName>
        <fullName evidence="1">Uncharacterized protein</fullName>
    </submittedName>
</protein>
<reference evidence="1" key="2">
    <citation type="submission" date="2025-09" db="UniProtKB">
        <authorList>
            <consortium name="EnsemblPlants"/>
        </authorList>
    </citation>
    <scope>IDENTIFICATION</scope>
</reference>